<reference evidence="1 2" key="1">
    <citation type="submission" date="2018-10" db="EMBL/GenBank/DDBJ databases">
        <title>A high-quality apple genome assembly.</title>
        <authorList>
            <person name="Hu J."/>
        </authorList>
    </citation>
    <scope>NUCLEOTIDE SEQUENCE [LARGE SCALE GENOMIC DNA]</scope>
    <source>
        <strain evidence="2">cv. HFTH1</strain>
        <tissue evidence="1">Young leaf</tissue>
    </source>
</reference>
<dbReference type="AlphaFoldDB" id="A0A498HYJ3"/>
<comment type="caution">
    <text evidence="1">The sequence shown here is derived from an EMBL/GenBank/DDBJ whole genome shotgun (WGS) entry which is preliminary data.</text>
</comment>
<keyword evidence="2" id="KW-1185">Reference proteome</keyword>
<organism evidence="1 2">
    <name type="scientific">Malus domestica</name>
    <name type="common">Apple</name>
    <name type="synonym">Pyrus malus</name>
    <dbReference type="NCBI Taxonomy" id="3750"/>
    <lineage>
        <taxon>Eukaryota</taxon>
        <taxon>Viridiplantae</taxon>
        <taxon>Streptophyta</taxon>
        <taxon>Embryophyta</taxon>
        <taxon>Tracheophyta</taxon>
        <taxon>Spermatophyta</taxon>
        <taxon>Magnoliopsida</taxon>
        <taxon>eudicotyledons</taxon>
        <taxon>Gunneridae</taxon>
        <taxon>Pentapetalae</taxon>
        <taxon>rosids</taxon>
        <taxon>fabids</taxon>
        <taxon>Rosales</taxon>
        <taxon>Rosaceae</taxon>
        <taxon>Amygdaloideae</taxon>
        <taxon>Maleae</taxon>
        <taxon>Malus</taxon>
    </lineage>
</organism>
<evidence type="ECO:0000313" key="1">
    <source>
        <dbReference type="EMBL" id="RXH74645.1"/>
    </source>
</evidence>
<gene>
    <name evidence="1" type="ORF">DVH24_029366</name>
</gene>
<name>A0A498HYJ3_MALDO</name>
<dbReference type="Proteomes" id="UP000290289">
    <property type="component" value="Chromosome 15"/>
</dbReference>
<evidence type="ECO:0000313" key="2">
    <source>
        <dbReference type="Proteomes" id="UP000290289"/>
    </source>
</evidence>
<accession>A0A498HYJ3</accession>
<dbReference type="EMBL" id="RDQH01000341">
    <property type="protein sequence ID" value="RXH74645.1"/>
    <property type="molecule type" value="Genomic_DNA"/>
</dbReference>
<proteinExistence type="predicted"/>
<protein>
    <submittedName>
        <fullName evidence="1">Uncharacterized protein</fullName>
    </submittedName>
</protein>
<sequence length="63" mass="7218">MEMSLFTERNNIGIVELSIVDLEQVVIISFVMDSSEPKLKENAGEEYSVSFTECPKKLKFNLF</sequence>